<dbReference type="InterPro" id="IPR001661">
    <property type="entry name" value="Glyco_hydro_37"/>
</dbReference>
<dbReference type="PROSITE" id="PS00927">
    <property type="entry name" value="TREHALASE_1"/>
    <property type="match status" value="1"/>
</dbReference>
<dbReference type="PANTHER" id="PTHR23403">
    <property type="entry name" value="TREHALASE"/>
    <property type="match status" value="1"/>
</dbReference>
<evidence type="ECO:0000313" key="4">
    <source>
        <dbReference type="Proteomes" id="UP000292347"/>
    </source>
</evidence>
<dbReference type="AlphaFoldDB" id="A0A4Q2IU58"/>
<accession>A0A4Q2IU58</accession>
<keyword evidence="4" id="KW-1185">Reference proteome</keyword>
<evidence type="ECO:0000256" key="1">
    <source>
        <dbReference type="ARBA" id="ARBA00022801"/>
    </source>
</evidence>
<dbReference type="InterPro" id="IPR018232">
    <property type="entry name" value="Glyco_hydro_37_CS"/>
</dbReference>
<organism evidence="3 4">
    <name type="scientific">Sphingomonas desiccabilis</name>
    <dbReference type="NCBI Taxonomy" id="429134"/>
    <lineage>
        <taxon>Bacteria</taxon>
        <taxon>Pseudomonadati</taxon>
        <taxon>Pseudomonadota</taxon>
        <taxon>Alphaproteobacteria</taxon>
        <taxon>Sphingomonadales</taxon>
        <taxon>Sphingomonadaceae</taxon>
        <taxon>Sphingomonas</taxon>
    </lineage>
</organism>
<keyword evidence="2" id="KW-0326">Glycosidase</keyword>
<sequence>MKLSRSLIGGLLAISALVASPLAAHQQSPADLYGPLFRAVQTGRIFPDGKTFVDAVPKRAPDAILAEYRRAAPDTPEALRAFVLANFVVPGVNDRAAADLRRHIRTLWPTLVRQPEPVPAGSSALPMQAPYVVPGGRFREIYYWDSYFTMLGLTVDGQQPLVESMLADFTDAIERYGHIPNGMRTYYLGRSQPPFFALMLDLSKDADPALAARRLAALKREHGYWMQGTACLDASGACARVVRMPDGTLLNRYWDDRPLPRDESYAEDVATAQEDPSRPAEILYRHLRAGAESGWDYSSRWLADPRRLASIRTTDIVPVDLNSLLLILEESIARRCAAAGDQGCATRFAALASKRRAALDRYFWVAKEGRYADWDRVARAATPRLSAAMLYPLFAGAASPGQAAAVAATVRRTLLATGGLRTTPLRTGQQWDSPNGWAPLQWIAISGLDRSGQPELAREIARRWIDTVATAYAETGKMLEKYDVEERKPGGGGEYPTQDGFGWTNGVASAILERYPDTGASVGGR</sequence>
<dbReference type="RefSeq" id="WP_129339959.1">
    <property type="nucleotide sequence ID" value="NZ_JACIDD010000001.1"/>
</dbReference>
<dbReference type="EMBL" id="SDPT01000001">
    <property type="protein sequence ID" value="RXZ34159.1"/>
    <property type="molecule type" value="Genomic_DNA"/>
</dbReference>
<comment type="caution">
    <text evidence="3">The sequence shown here is derived from an EMBL/GenBank/DDBJ whole genome shotgun (WGS) entry which is preliminary data.</text>
</comment>
<dbReference type="SUPFAM" id="SSF48208">
    <property type="entry name" value="Six-hairpin glycosidases"/>
    <property type="match status" value="1"/>
</dbReference>
<dbReference type="GO" id="GO:0005993">
    <property type="term" value="P:trehalose catabolic process"/>
    <property type="evidence" value="ECO:0007669"/>
    <property type="project" value="TreeGrafter"/>
</dbReference>
<proteinExistence type="predicted"/>
<keyword evidence="1" id="KW-0378">Hydrolase</keyword>
<reference evidence="3 4" key="1">
    <citation type="submission" date="2019-01" db="EMBL/GenBank/DDBJ databases">
        <title>Sphingomonas mucosissima sp. nov. and Sphingomonas desiccabilis sp. nov., from biological soil crusts in the Colorado Plateau, USA.</title>
        <authorList>
            <person name="Zhu D."/>
        </authorList>
    </citation>
    <scope>NUCLEOTIDE SEQUENCE [LARGE SCALE GENOMIC DNA]</scope>
    <source>
        <strain evidence="3 4">CP1D</strain>
    </source>
</reference>
<gene>
    <name evidence="3" type="primary">treF</name>
    <name evidence="3" type="ORF">EO081_00050</name>
</gene>
<dbReference type="NCBIfam" id="NF009774">
    <property type="entry name" value="PRK13271.1"/>
    <property type="match status" value="1"/>
</dbReference>
<evidence type="ECO:0000313" key="3">
    <source>
        <dbReference type="EMBL" id="RXZ34159.1"/>
    </source>
</evidence>
<dbReference type="Gene3D" id="1.50.10.10">
    <property type="match status" value="1"/>
</dbReference>
<dbReference type="PANTHER" id="PTHR23403:SF1">
    <property type="entry name" value="TREHALASE"/>
    <property type="match status" value="1"/>
</dbReference>
<dbReference type="PROSITE" id="PS00928">
    <property type="entry name" value="TREHALASE_2"/>
    <property type="match status" value="1"/>
</dbReference>
<dbReference type="Pfam" id="PF01204">
    <property type="entry name" value="Trehalase"/>
    <property type="match status" value="1"/>
</dbReference>
<dbReference type="InterPro" id="IPR012341">
    <property type="entry name" value="6hp_glycosidase-like_sf"/>
</dbReference>
<dbReference type="InterPro" id="IPR008928">
    <property type="entry name" value="6-hairpin_glycosidase_sf"/>
</dbReference>
<dbReference type="Proteomes" id="UP000292347">
    <property type="component" value="Unassembled WGS sequence"/>
</dbReference>
<evidence type="ECO:0000256" key="2">
    <source>
        <dbReference type="ARBA" id="ARBA00023295"/>
    </source>
</evidence>
<protein>
    <submittedName>
        <fullName evidence="3">Alpha,alpha-trehalase TreF</fullName>
    </submittedName>
</protein>
<dbReference type="OrthoDB" id="106887at2"/>
<dbReference type="GO" id="GO:0004555">
    <property type="term" value="F:alpha,alpha-trehalase activity"/>
    <property type="evidence" value="ECO:0007669"/>
    <property type="project" value="InterPro"/>
</dbReference>
<name>A0A4Q2IU58_9SPHN</name>
<dbReference type="PRINTS" id="PR00744">
    <property type="entry name" value="GLHYDRLASE37"/>
</dbReference>
<dbReference type="NCBIfam" id="NF009773">
    <property type="entry name" value="PRK13270.1"/>
    <property type="match status" value="1"/>
</dbReference>